<proteinExistence type="predicted"/>
<dbReference type="RefSeq" id="WP_141823302.1">
    <property type="nucleotide sequence ID" value="NZ_BAAAQC010000012.1"/>
</dbReference>
<organism evidence="1 2">
    <name type="scientific">Humibacillus xanthopallidus</name>
    <dbReference type="NCBI Taxonomy" id="412689"/>
    <lineage>
        <taxon>Bacteria</taxon>
        <taxon>Bacillati</taxon>
        <taxon>Actinomycetota</taxon>
        <taxon>Actinomycetes</taxon>
        <taxon>Micrococcales</taxon>
        <taxon>Intrasporangiaceae</taxon>
        <taxon>Humibacillus</taxon>
    </lineage>
</organism>
<sequence>MIDRALLQANAAPTSVLAEPHSLLQDAVLTALSAWSEEATGLLEYFQDNIAFHLSLDGRPTVLGSFSKNALVFSDTEVSTIQIHLGEILRLVLPAQRATQLVVTALHELAHANAALDGVKDTSRGGRYHNRKFGRHAAGLGLQTELAPQIGVITTGLAPHVLSVLGDALVDIEAALVMELPGPVLGPLSAAAASSAGFDAASEETTLPKHISAVCACVEIAGRPRRLRMAAGSWLAGPVVCGVCHAPFRPVVGSLSTAGRTKATSGAASPTKGAP</sequence>
<dbReference type="Proteomes" id="UP000320085">
    <property type="component" value="Unassembled WGS sequence"/>
</dbReference>
<evidence type="ECO:0000313" key="2">
    <source>
        <dbReference type="Proteomes" id="UP000320085"/>
    </source>
</evidence>
<gene>
    <name evidence="1" type="ORF">FHX52_3227</name>
</gene>
<evidence type="ECO:0000313" key="1">
    <source>
        <dbReference type="EMBL" id="TQN46502.1"/>
    </source>
</evidence>
<accession>A0A543PQZ7</accession>
<protein>
    <recommendedName>
        <fullName evidence="3">SprT-like family protein</fullName>
    </recommendedName>
</protein>
<dbReference type="OrthoDB" id="4234112at2"/>
<name>A0A543PQZ7_9MICO</name>
<dbReference type="EMBL" id="VFQF01000002">
    <property type="protein sequence ID" value="TQN46502.1"/>
    <property type="molecule type" value="Genomic_DNA"/>
</dbReference>
<comment type="caution">
    <text evidence="1">The sequence shown here is derived from an EMBL/GenBank/DDBJ whole genome shotgun (WGS) entry which is preliminary data.</text>
</comment>
<dbReference type="AlphaFoldDB" id="A0A543PQZ7"/>
<evidence type="ECO:0008006" key="3">
    <source>
        <dbReference type="Google" id="ProtNLM"/>
    </source>
</evidence>
<reference evidence="1 2" key="1">
    <citation type="submission" date="2019-06" db="EMBL/GenBank/DDBJ databases">
        <title>Sequencing the genomes of 1000 actinobacteria strains.</title>
        <authorList>
            <person name="Klenk H.-P."/>
        </authorList>
    </citation>
    <scope>NUCLEOTIDE SEQUENCE [LARGE SCALE GENOMIC DNA]</scope>
    <source>
        <strain evidence="1 2">DSM 21776</strain>
    </source>
</reference>